<proteinExistence type="predicted"/>
<reference evidence="1" key="2">
    <citation type="journal article" date="2015" name="Fish Shellfish Immunol.">
        <title>Early steps in the European eel (Anguilla anguilla)-Vibrio vulnificus interaction in the gills: Role of the RtxA13 toxin.</title>
        <authorList>
            <person name="Callol A."/>
            <person name="Pajuelo D."/>
            <person name="Ebbesson L."/>
            <person name="Teles M."/>
            <person name="MacKenzie S."/>
            <person name="Amaro C."/>
        </authorList>
    </citation>
    <scope>NUCLEOTIDE SEQUENCE</scope>
</reference>
<evidence type="ECO:0000313" key="1">
    <source>
        <dbReference type="EMBL" id="JAH41346.1"/>
    </source>
</evidence>
<reference evidence="1" key="1">
    <citation type="submission" date="2014-11" db="EMBL/GenBank/DDBJ databases">
        <authorList>
            <person name="Amaro Gonzalez C."/>
        </authorList>
    </citation>
    <scope>NUCLEOTIDE SEQUENCE</scope>
</reference>
<name>A0A0E9SJ73_ANGAN</name>
<accession>A0A0E9SJ73</accession>
<dbReference type="AlphaFoldDB" id="A0A0E9SJ73"/>
<protein>
    <submittedName>
        <fullName evidence="1">Uncharacterized protein</fullName>
    </submittedName>
</protein>
<organism evidence="1">
    <name type="scientific">Anguilla anguilla</name>
    <name type="common">European freshwater eel</name>
    <name type="synonym">Muraena anguilla</name>
    <dbReference type="NCBI Taxonomy" id="7936"/>
    <lineage>
        <taxon>Eukaryota</taxon>
        <taxon>Metazoa</taxon>
        <taxon>Chordata</taxon>
        <taxon>Craniata</taxon>
        <taxon>Vertebrata</taxon>
        <taxon>Euteleostomi</taxon>
        <taxon>Actinopterygii</taxon>
        <taxon>Neopterygii</taxon>
        <taxon>Teleostei</taxon>
        <taxon>Anguilliformes</taxon>
        <taxon>Anguillidae</taxon>
        <taxon>Anguilla</taxon>
    </lineage>
</organism>
<dbReference type="EMBL" id="GBXM01067231">
    <property type="protein sequence ID" value="JAH41346.1"/>
    <property type="molecule type" value="Transcribed_RNA"/>
</dbReference>
<sequence>MKTVKQMSLSSSLDALVFSSFRNFSNAQPQASQELY</sequence>